<keyword evidence="2" id="KW-1185">Reference proteome</keyword>
<gene>
    <name evidence="1" type="ORF">T4D_11</name>
</gene>
<accession>A0A0V1FCG1</accession>
<organism evidence="1 2">
    <name type="scientific">Trichinella pseudospiralis</name>
    <name type="common">Parasitic roundworm</name>
    <dbReference type="NCBI Taxonomy" id="6337"/>
    <lineage>
        <taxon>Eukaryota</taxon>
        <taxon>Metazoa</taxon>
        <taxon>Ecdysozoa</taxon>
        <taxon>Nematoda</taxon>
        <taxon>Enoplea</taxon>
        <taxon>Dorylaimia</taxon>
        <taxon>Trichinellida</taxon>
        <taxon>Trichinellidae</taxon>
        <taxon>Trichinella</taxon>
    </lineage>
</organism>
<dbReference type="AlphaFoldDB" id="A0A0V1FCG1"/>
<evidence type="ECO:0000313" key="1">
    <source>
        <dbReference type="EMBL" id="KRY83789.1"/>
    </source>
</evidence>
<proteinExistence type="predicted"/>
<protein>
    <submittedName>
        <fullName evidence="1">Uncharacterized protein</fullName>
    </submittedName>
</protein>
<comment type="caution">
    <text evidence="1">The sequence shown here is derived from an EMBL/GenBank/DDBJ whole genome shotgun (WGS) entry which is preliminary data.</text>
</comment>
<dbReference type="EMBL" id="JYDT01000131">
    <property type="protein sequence ID" value="KRY83789.1"/>
    <property type="molecule type" value="Genomic_DNA"/>
</dbReference>
<evidence type="ECO:0000313" key="2">
    <source>
        <dbReference type="Proteomes" id="UP000054995"/>
    </source>
</evidence>
<name>A0A0V1FCG1_TRIPS</name>
<sequence length="132" mass="15041">MVNTFLYELNANVICNAGVFTSMIHSGQINYLLLGAIAKYHGKILRILPKETVRCSNNVLSIDLCPVKKSNDKTDFPASASVTELFEINFKMERRDYHKNDFPKVDRKGNVAYQCSFLFSFNCSNNINTEYV</sequence>
<reference evidence="1 2" key="1">
    <citation type="submission" date="2015-01" db="EMBL/GenBank/DDBJ databases">
        <title>Evolution of Trichinella species and genotypes.</title>
        <authorList>
            <person name="Korhonen P.K."/>
            <person name="Edoardo P."/>
            <person name="Giuseppe L.R."/>
            <person name="Gasser R.B."/>
        </authorList>
    </citation>
    <scope>NUCLEOTIDE SEQUENCE [LARGE SCALE GENOMIC DNA]</scope>
    <source>
        <strain evidence="1">ISS470</strain>
    </source>
</reference>
<dbReference type="Proteomes" id="UP000054995">
    <property type="component" value="Unassembled WGS sequence"/>
</dbReference>